<comment type="caution">
    <text evidence="2">The sequence shown here is derived from an EMBL/GenBank/DDBJ whole genome shotgun (WGS) entry which is preliminary data.</text>
</comment>
<organism evidence="2 3">
    <name type="scientific">Chrysophaeum taylorii</name>
    <dbReference type="NCBI Taxonomy" id="2483200"/>
    <lineage>
        <taxon>Eukaryota</taxon>
        <taxon>Sar</taxon>
        <taxon>Stramenopiles</taxon>
        <taxon>Ochrophyta</taxon>
        <taxon>Pelagophyceae</taxon>
        <taxon>Pelagomonadales</taxon>
        <taxon>Pelagomonadaceae</taxon>
        <taxon>Chrysophaeum</taxon>
    </lineage>
</organism>
<dbReference type="SUPFAM" id="SSF52047">
    <property type="entry name" value="RNI-like"/>
    <property type="match status" value="1"/>
</dbReference>
<evidence type="ECO:0000313" key="3">
    <source>
        <dbReference type="Proteomes" id="UP001230188"/>
    </source>
</evidence>
<protein>
    <submittedName>
        <fullName evidence="2">Uncharacterized protein</fullName>
    </submittedName>
</protein>
<feature type="region of interest" description="Disordered" evidence="1">
    <location>
        <begin position="492"/>
        <end position="533"/>
    </location>
</feature>
<dbReference type="Proteomes" id="UP001230188">
    <property type="component" value="Unassembled WGS sequence"/>
</dbReference>
<reference evidence="2" key="1">
    <citation type="submission" date="2023-01" db="EMBL/GenBank/DDBJ databases">
        <title>Metagenome sequencing of chrysophaentin producing Chrysophaeum taylorii.</title>
        <authorList>
            <person name="Davison J."/>
            <person name="Bewley C."/>
        </authorList>
    </citation>
    <scope>NUCLEOTIDE SEQUENCE</scope>
    <source>
        <strain evidence="2">NIES-1699</strain>
    </source>
</reference>
<dbReference type="InterPro" id="IPR032675">
    <property type="entry name" value="LRR_dom_sf"/>
</dbReference>
<dbReference type="Pfam" id="PF13516">
    <property type="entry name" value="LRR_6"/>
    <property type="match status" value="1"/>
</dbReference>
<accession>A0AAD7U6Q9</accession>
<sequence>MLPIPRGRRRRRRGVTASHIRDDIVEAALAAARMIATEGPGEKQPAHGFLFIVGNSTELLAPDPNLQFEQTESSVHSKYGFFPKDLDRRDSNVILIQDCSKSEAKKRALQTLCARDNAIVVDGTTGRVCCGGFANRDTTTPYGTGSRTGAASSIAFKANCVTIKASEDICGTRANPNFLDAHFEVFRRDYYPEQVPVVVETPNATSETAPRSFESCLLAIQRHVATIKLLEESHRCGLRPYLHRKYGMDVYSKVRAKIAEFKDLRDKKLRSYVDEGRVEEFGGLETDFEEFCRKLPTVSPAAAILSVENEAIADTRITPNILRIFKERDDVAIYFHPELELVEFVAAYLAETQTIRIAELTLTGVILKTADLRFLRNQFPTECAEAAKQHRCSEVEGERLLSKLLQPEQDLTIDAINKVATTYEEKVEVPGPSTIPDVEPQKTQVDQTSELSPNFEYDDIALGKEDAAATHKAIHMVATEGVVKKELDAAALAPRPSSTQPAVVEAERQDQLARKQHGQRPREEAERKSLPGHGASERFLQRCRVAWRRFFGRFKKNEGIEEDVLSTTLDLSGNRIGDQGAARLAECLEKNTSLQTLYLRLNNVSEQAKWRLRALAEKTGKEISL</sequence>
<proteinExistence type="predicted"/>
<dbReference type="InterPro" id="IPR001611">
    <property type="entry name" value="Leu-rich_rpt"/>
</dbReference>
<dbReference type="EMBL" id="JAQMWT010000575">
    <property type="protein sequence ID" value="KAJ8599246.1"/>
    <property type="molecule type" value="Genomic_DNA"/>
</dbReference>
<feature type="compositionally biased region" description="Basic and acidic residues" evidence="1">
    <location>
        <begin position="520"/>
        <end position="533"/>
    </location>
</feature>
<evidence type="ECO:0000313" key="2">
    <source>
        <dbReference type="EMBL" id="KAJ8599246.1"/>
    </source>
</evidence>
<gene>
    <name evidence="2" type="ORF">CTAYLR_006224</name>
</gene>
<dbReference type="Gene3D" id="3.80.10.10">
    <property type="entry name" value="Ribonuclease Inhibitor"/>
    <property type="match status" value="1"/>
</dbReference>
<keyword evidence="3" id="KW-1185">Reference proteome</keyword>
<dbReference type="AlphaFoldDB" id="A0AAD7U6Q9"/>
<name>A0AAD7U6Q9_9STRA</name>
<evidence type="ECO:0000256" key="1">
    <source>
        <dbReference type="SAM" id="MobiDB-lite"/>
    </source>
</evidence>